<comment type="similarity">
    <text evidence="2 12">Belongs to the DHHC palmitoyltransferase family.</text>
</comment>
<feature type="transmembrane region" description="Helical" evidence="12">
    <location>
        <begin position="282"/>
        <end position="304"/>
    </location>
</feature>
<evidence type="ECO:0000256" key="11">
    <source>
        <dbReference type="ARBA" id="ARBA00047790"/>
    </source>
</evidence>
<comment type="domain">
    <text evidence="12">The DHHC domain is required for palmitoyltransferase activity.</text>
</comment>
<dbReference type="GO" id="GO:0005794">
    <property type="term" value="C:Golgi apparatus"/>
    <property type="evidence" value="ECO:0007669"/>
    <property type="project" value="UniProtKB-SubCell"/>
</dbReference>
<dbReference type="Ensembl" id="ENSTNIT00000015906.1">
    <property type="protein sequence ID" value="ENSTNIP00000015699.1"/>
    <property type="gene ID" value="ENSTNIG00000012724.1"/>
</dbReference>
<dbReference type="PANTHER" id="PTHR22883:SF475">
    <property type="entry name" value="PALMITOYLTRANSFERASE ZDHHC23"/>
    <property type="match status" value="1"/>
</dbReference>
<evidence type="ECO:0000313" key="16">
    <source>
        <dbReference type="Proteomes" id="UP000007303"/>
    </source>
</evidence>
<evidence type="ECO:0000256" key="1">
    <source>
        <dbReference type="ARBA" id="ARBA00004166"/>
    </source>
</evidence>
<dbReference type="InterPro" id="IPR001594">
    <property type="entry name" value="Palmitoyltrfase_DHHC"/>
</dbReference>
<feature type="transmembrane region" description="Helical" evidence="12">
    <location>
        <begin position="135"/>
        <end position="153"/>
    </location>
</feature>
<evidence type="ECO:0000256" key="2">
    <source>
        <dbReference type="ARBA" id="ARBA00008574"/>
    </source>
</evidence>
<feature type="compositionally biased region" description="Basic and acidic residues" evidence="13">
    <location>
        <begin position="202"/>
        <end position="214"/>
    </location>
</feature>
<dbReference type="Proteomes" id="UP000007303">
    <property type="component" value="Unassembled WGS sequence"/>
</dbReference>
<evidence type="ECO:0000256" key="5">
    <source>
        <dbReference type="ARBA" id="ARBA00022989"/>
    </source>
</evidence>
<protein>
    <recommendedName>
        <fullName evidence="12">Palmitoyltransferase</fullName>
        <ecNumber evidence="12">2.3.1.225</ecNumber>
    </recommendedName>
</protein>
<reference evidence="15" key="2">
    <citation type="submission" date="2025-08" db="UniProtKB">
        <authorList>
            <consortium name="Ensembl"/>
        </authorList>
    </citation>
    <scope>IDENTIFICATION</scope>
</reference>
<proteinExistence type="inferred from homology"/>
<keyword evidence="7 12" id="KW-0472">Membrane</keyword>
<dbReference type="GO" id="GO:0019706">
    <property type="term" value="F:protein-cysteine S-palmitoyltransferase activity"/>
    <property type="evidence" value="ECO:0007669"/>
    <property type="project" value="UniProtKB-EC"/>
</dbReference>
<organism evidence="15 16">
    <name type="scientific">Tetraodon nigroviridis</name>
    <name type="common">Spotted green pufferfish</name>
    <name type="synonym">Chelonodon nigroviridis</name>
    <dbReference type="NCBI Taxonomy" id="99883"/>
    <lineage>
        <taxon>Eukaryota</taxon>
        <taxon>Metazoa</taxon>
        <taxon>Chordata</taxon>
        <taxon>Craniata</taxon>
        <taxon>Vertebrata</taxon>
        <taxon>Euteleostomi</taxon>
        <taxon>Actinopterygii</taxon>
        <taxon>Neopterygii</taxon>
        <taxon>Teleostei</taxon>
        <taxon>Neoteleostei</taxon>
        <taxon>Acanthomorphata</taxon>
        <taxon>Eupercaria</taxon>
        <taxon>Tetraodontiformes</taxon>
        <taxon>Tetradontoidea</taxon>
        <taxon>Tetraodontidae</taxon>
        <taxon>Tetraodon</taxon>
    </lineage>
</organism>
<keyword evidence="6" id="KW-0333">Golgi apparatus</keyword>
<evidence type="ECO:0000256" key="4">
    <source>
        <dbReference type="ARBA" id="ARBA00022692"/>
    </source>
</evidence>
<name>H3D5B0_TETNG</name>
<dbReference type="HOGENOM" id="CLU_055455_0_0_1"/>
<keyword evidence="5 12" id="KW-1133">Transmembrane helix</keyword>
<sequence>MSVMKRRATKREEEEETLCCCEYVNRHGQRSHVAACCCDCQDLDDACERFVRREPQRAESLSRVAEVIRDRVRVPWLWGGARRVDLSIIPPLLLLPALLHLAALHVLLGLLVLTALPGLVLWYYYFTHYKKGRTLFFLSLALFSLAYMYYLFITEVLPGGNISPVQVSVVTAGVILTLVALAHTKQEPGVVLPGQKPVQGRVRGDGADGARQDAARATPTGTSEQEDEGPEEGGRRNWCAACRVPRPPRAGHCRICGVCVLRLDHHCVWINSCVGQANHRSFLLTLLLFLLTSLYGISLVLASVCPKQHLFLALLYCPGVYNQYSTALCFTCAWYSSIVTGGLLHLLVVQVINISHNVTEREARLALREKTARSTYWGLVVDTGVYSRGFRGNWTEFLTMGDKWKAPPVDSNS</sequence>
<comment type="catalytic activity">
    <reaction evidence="11">
        <text>L-cysteinyl-[protein] + hexadecanoyl-CoA = S-hexadecanoyl-L-cysteinyl-[protein] + CoA</text>
        <dbReference type="Rhea" id="RHEA:36683"/>
        <dbReference type="Rhea" id="RHEA-COMP:10131"/>
        <dbReference type="Rhea" id="RHEA-COMP:11032"/>
        <dbReference type="ChEBI" id="CHEBI:29950"/>
        <dbReference type="ChEBI" id="CHEBI:57287"/>
        <dbReference type="ChEBI" id="CHEBI:57379"/>
        <dbReference type="ChEBI" id="CHEBI:74151"/>
        <dbReference type="EC" id="2.3.1.225"/>
    </reaction>
    <physiologicalReaction direction="left-to-right" evidence="11">
        <dbReference type="Rhea" id="RHEA:36684"/>
    </physiologicalReaction>
</comment>
<keyword evidence="8" id="KW-0564">Palmitate</keyword>
<dbReference type="STRING" id="99883.ENSTNIP00000015699"/>
<dbReference type="GO" id="GO:0005783">
    <property type="term" value="C:endoplasmic reticulum"/>
    <property type="evidence" value="ECO:0007669"/>
    <property type="project" value="TreeGrafter"/>
</dbReference>
<dbReference type="InParanoid" id="H3D5B0"/>
<keyword evidence="3 12" id="KW-0808">Transferase</keyword>
<keyword evidence="16" id="KW-1185">Reference proteome</keyword>
<feature type="transmembrane region" description="Helical" evidence="12">
    <location>
        <begin position="165"/>
        <end position="182"/>
    </location>
</feature>
<evidence type="ECO:0000256" key="8">
    <source>
        <dbReference type="ARBA" id="ARBA00023139"/>
    </source>
</evidence>
<dbReference type="InterPro" id="IPR039859">
    <property type="entry name" value="PFA4/ZDH16/20/ERF2-like"/>
</dbReference>
<dbReference type="Pfam" id="PF01529">
    <property type="entry name" value="DHHC"/>
    <property type="match status" value="1"/>
</dbReference>
<dbReference type="PANTHER" id="PTHR22883">
    <property type="entry name" value="ZINC FINGER DHHC DOMAIN CONTAINING PROTEIN"/>
    <property type="match status" value="1"/>
</dbReference>
<evidence type="ECO:0000256" key="9">
    <source>
        <dbReference type="ARBA" id="ARBA00023288"/>
    </source>
</evidence>
<evidence type="ECO:0000256" key="13">
    <source>
        <dbReference type="SAM" id="MobiDB-lite"/>
    </source>
</evidence>
<dbReference type="EC" id="2.3.1.225" evidence="12"/>
<evidence type="ECO:0000256" key="10">
    <source>
        <dbReference type="ARBA" id="ARBA00023315"/>
    </source>
</evidence>
<dbReference type="PROSITE" id="PS50216">
    <property type="entry name" value="DHHC"/>
    <property type="match status" value="1"/>
</dbReference>
<evidence type="ECO:0000256" key="6">
    <source>
        <dbReference type="ARBA" id="ARBA00023034"/>
    </source>
</evidence>
<dbReference type="OMA" id="GNWSEFM"/>
<dbReference type="GeneTree" id="ENSGT00940000156558"/>
<accession>H3D5B0</accession>
<feature type="domain" description="Palmitoyltransferase DHHC" evidence="14">
    <location>
        <begin position="235"/>
        <end position="363"/>
    </location>
</feature>
<keyword evidence="10 12" id="KW-0012">Acyltransferase</keyword>
<feature type="region of interest" description="Disordered" evidence="13">
    <location>
        <begin position="193"/>
        <end position="234"/>
    </location>
</feature>
<feature type="transmembrane region" description="Helical" evidence="12">
    <location>
        <begin position="324"/>
        <end position="348"/>
    </location>
</feature>
<dbReference type="AlphaFoldDB" id="H3D5B0"/>
<reference evidence="16" key="1">
    <citation type="journal article" date="2004" name="Nature">
        <title>Genome duplication in the teleost fish Tetraodon nigroviridis reveals the early vertebrate proto-karyotype.</title>
        <authorList>
            <person name="Jaillon O."/>
            <person name="Aury J.-M."/>
            <person name="Brunet F."/>
            <person name="Petit J.-L."/>
            <person name="Stange-Thomann N."/>
            <person name="Mauceli E."/>
            <person name="Bouneau L."/>
            <person name="Fischer C."/>
            <person name="Ozouf-Costaz C."/>
            <person name="Bernot A."/>
            <person name="Nicaud S."/>
            <person name="Jaffe D."/>
            <person name="Fisher S."/>
            <person name="Lutfalla G."/>
            <person name="Dossat C."/>
            <person name="Segurens B."/>
            <person name="Dasilva C."/>
            <person name="Salanoubat M."/>
            <person name="Levy M."/>
            <person name="Boudet N."/>
            <person name="Castellano S."/>
            <person name="Anthouard V."/>
            <person name="Jubin C."/>
            <person name="Castelli V."/>
            <person name="Katinka M."/>
            <person name="Vacherie B."/>
            <person name="Biemont C."/>
            <person name="Skalli Z."/>
            <person name="Cattolico L."/>
            <person name="Poulain J."/>
            <person name="De Berardinis V."/>
            <person name="Cruaud C."/>
            <person name="Duprat S."/>
            <person name="Brottier P."/>
            <person name="Coutanceau J.-P."/>
            <person name="Gouzy J."/>
            <person name="Parra G."/>
            <person name="Lardier G."/>
            <person name="Chapple C."/>
            <person name="McKernan K.J."/>
            <person name="McEwan P."/>
            <person name="Bosak S."/>
            <person name="Kellis M."/>
            <person name="Volff J.-N."/>
            <person name="Guigo R."/>
            <person name="Zody M.C."/>
            <person name="Mesirov J."/>
            <person name="Lindblad-Toh K."/>
            <person name="Birren B."/>
            <person name="Nusbaum C."/>
            <person name="Kahn D."/>
            <person name="Robinson-Rechavi M."/>
            <person name="Laudet V."/>
            <person name="Schachter V."/>
            <person name="Quetier F."/>
            <person name="Saurin W."/>
            <person name="Scarpelli C."/>
            <person name="Wincker P."/>
            <person name="Lander E.S."/>
            <person name="Weissenbach J."/>
            <person name="Roest Crollius H."/>
        </authorList>
    </citation>
    <scope>NUCLEOTIDE SEQUENCE [LARGE SCALE GENOMIC DNA]</scope>
</reference>
<evidence type="ECO:0000259" key="14">
    <source>
        <dbReference type="Pfam" id="PF01529"/>
    </source>
</evidence>
<evidence type="ECO:0000256" key="3">
    <source>
        <dbReference type="ARBA" id="ARBA00022679"/>
    </source>
</evidence>
<dbReference type="FunCoup" id="H3D5B0">
    <property type="interactions" value="332"/>
</dbReference>
<reference evidence="15" key="3">
    <citation type="submission" date="2025-09" db="UniProtKB">
        <authorList>
            <consortium name="Ensembl"/>
        </authorList>
    </citation>
    <scope>IDENTIFICATION</scope>
</reference>
<keyword evidence="9" id="KW-0449">Lipoprotein</keyword>
<evidence type="ECO:0000256" key="12">
    <source>
        <dbReference type="RuleBase" id="RU079119"/>
    </source>
</evidence>
<dbReference type="GO" id="GO:0006612">
    <property type="term" value="P:protein targeting to membrane"/>
    <property type="evidence" value="ECO:0007669"/>
    <property type="project" value="TreeGrafter"/>
</dbReference>
<evidence type="ECO:0000313" key="15">
    <source>
        <dbReference type="Ensembl" id="ENSTNIP00000015699.1"/>
    </source>
</evidence>
<keyword evidence="4 12" id="KW-0812">Transmembrane</keyword>
<feature type="transmembrane region" description="Helical" evidence="12">
    <location>
        <begin position="97"/>
        <end position="123"/>
    </location>
</feature>
<comment type="subcellular location">
    <subcellularLocation>
        <location evidence="1">Golgi apparatus</location>
        <location evidence="1">trans-Golgi network membrane</location>
        <topology evidence="1">Multi-pass membrane protein</topology>
    </subcellularLocation>
</comment>
<evidence type="ECO:0000256" key="7">
    <source>
        <dbReference type="ARBA" id="ARBA00023136"/>
    </source>
</evidence>